<evidence type="ECO:0000313" key="2">
    <source>
        <dbReference type="EMBL" id="RHH85490.1"/>
    </source>
</evidence>
<accession>A0A414YHA2</accession>
<protein>
    <submittedName>
        <fullName evidence="2">Uncharacterized protein</fullName>
    </submittedName>
</protein>
<sequence>MHPYQNMSNQFWLIRTISDYNRTVKRYTHIALPSFYNRLLLYNYISLSSFPYFIMLTYYYLFVPK</sequence>
<keyword evidence="1" id="KW-0812">Transmembrane</keyword>
<feature type="transmembrane region" description="Helical" evidence="1">
    <location>
        <begin position="41"/>
        <end position="62"/>
    </location>
</feature>
<organism evidence="2 3">
    <name type="scientific">Bacteroides caccae</name>
    <dbReference type="NCBI Taxonomy" id="47678"/>
    <lineage>
        <taxon>Bacteria</taxon>
        <taxon>Pseudomonadati</taxon>
        <taxon>Bacteroidota</taxon>
        <taxon>Bacteroidia</taxon>
        <taxon>Bacteroidales</taxon>
        <taxon>Bacteroidaceae</taxon>
        <taxon>Bacteroides</taxon>
    </lineage>
</organism>
<reference evidence="2 3" key="1">
    <citation type="submission" date="2018-08" db="EMBL/GenBank/DDBJ databases">
        <title>A genome reference for cultivated species of the human gut microbiota.</title>
        <authorList>
            <person name="Zou Y."/>
            <person name="Xue W."/>
            <person name="Luo G."/>
        </authorList>
    </citation>
    <scope>NUCLEOTIDE SEQUENCE [LARGE SCALE GENOMIC DNA]</scope>
    <source>
        <strain evidence="2 3">AM16-49B</strain>
    </source>
</reference>
<dbReference type="Proteomes" id="UP000283512">
    <property type="component" value="Unassembled WGS sequence"/>
</dbReference>
<dbReference type="EMBL" id="QRKD01000037">
    <property type="protein sequence ID" value="RHH85490.1"/>
    <property type="molecule type" value="Genomic_DNA"/>
</dbReference>
<comment type="caution">
    <text evidence="2">The sequence shown here is derived from an EMBL/GenBank/DDBJ whole genome shotgun (WGS) entry which is preliminary data.</text>
</comment>
<name>A0A414YHA2_9BACE</name>
<keyword evidence="1" id="KW-1133">Transmembrane helix</keyword>
<dbReference type="AlphaFoldDB" id="A0A414YHA2"/>
<gene>
    <name evidence="2" type="ORF">DW190_20060</name>
</gene>
<evidence type="ECO:0000256" key="1">
    <source>
        <dbReference type="SAM" id="Phobius"/>
    </source>
</evidence>
<evidence type="ECO:0000313" key="3">
    <source>
        <dbReference type="Proteomes" id="UP000283512"/>
    </source>
</evidence>
<proteinExistence type="predicted"/>
<keyword evidence="1" id="KW-0472">Membrane</keyword>